<evidence type="ECO:0000313" key="3">
    <source>
        <dbReference type="EMBL" id="MEK6466281.1"/>
    </source>
</evidence>
<dbReference type="InterPro" id="IPR017853">
    <property type="entry name" value="GH"/>
</dbReference>
<keyword evidence="4" id="KW-1185">Reference proteome</keyword>
<dbReference type="SUPFAM" id="SSF51445">
    <property type="entry name" value="(Trans)glycosidases"/>
    <property type="match status" value="1"/>
</dbReference>
<name>A0ABU9AIN3_PSEA5</name>
<feature type="domain" description="Glycoside-hydrolase family GH114 TIM-barrel" evidence="2">
    <location>
        <begin position="38"/>
        <end position="191"/>
    </location>
</feature>
<gene>
    <name evidence="3" type="ORF">WG925_21270</name>
</gene>
<evidence type="ECO:0000256" key="1">
    <source>
        <dbReference type="SAM" id="MobiDB-lite"/>
    </source>
</evidence>
<dbReference type="PANTHER" id="PTHR35273">
    <property type="entry name" value="ALPHA-1,4 POLYGALACTOSAMINIDASE, PUTATIVE (AFU_ORTHOLOGUE AFUA_3G07890)-RELATED"/>
    <property type="match status" value="1"/>
</dbReference>
<dbReference type="InterPro" id="IPR013785">
    <property type="entry name" value="Aldolase_TIM"/>
</dbReference>
<reference evidence="3 4" key="1">
    <citation type="submission" date="2024-03" db="EMBL/GenBank/DDBJ databases">
        <title>Draft genome sequence of Pseudonocardia carboxydivorans JCM 14827.</title>
        <authorList>
            <person name="Duangmal K."/>
        </authorList>
    </citation>
    <scope>NUCLEOTIDE SEQUENCE [LARGE SCALE GENOMIC DNA]</scope>
    <source>
        <strain evidence="3 4">JCM 14827</strain>
    </source>
</reference>
<organism evidence="3 4">
    <name type="scientific">Pseudonocardia alni subsp. carboxydivorans</name>
    <dbReference type="NCBI Taxonomy" id="415010"/>
    <lineage>
        <taxon>Bacteria</taxon>
        <taxon>Bacillati</taxon>
        <taxon>Actinomycetota</taxon>
        <taxon>Actinomycetes</taxon>
        <taxon>Pseudonocardiales</taxon>
        <taxon>Pseudonocardiaceae</taxon>
        <taxon>Pseudonocardia</taxon>
    </lineage>
</organism>
<dbReference type="Proteomes" id="UP001367513">
    <property type="component" value="Unassembled WGS sequence"/>
</dbReference>
<dbReference type="PANTHER" id="PTHR35273:SF2">
    <property type="entry name" value="ALPHA-GALACTOSIDASE"/>
    <property type="match status" value="1"/>
</dbReference>
<evidence type="ECO:0000313" key="4">
    <source>
        <dbReference type="Proteomes" id="UP001367513"/>
    </source>
</evidence>
<comment type="caution">
    <text evidence="3">The sequence shown here is derived from an EMBL/GenBank/DDBJ whole genome shotgun (WGS) entry which is preliminary data.</text>
</comment>
<dbReference type="InterPro" id="IPR004352">
    <property type="entry name" value="GH114_TIM-barrel"/>
</dbReference>
<dbReference type="Gene3D" id="3.20.20.70">
    <property type="entry name" value="Aldolase class I"/>
    <property type="match status" value="1"/>
</dbReference>
<proteinExistence type="predicted"/>
<dbReference type="RefSeq" id="WP_346107562.1">
    <property type="nucleotide sequence ID" value="NZ_BAAAOD010000076.1"/>
</dbReference>
<dbReference type="Pfam" id="PF03537">
    <property type="entry name" value="Glyco_hydro_114"/>
    <property type="match status" value="1"/>
</dbReference>
<evidence type="ECO:0000259" key="2">
    <source>
        <dbReference type="Pfam" id="PF03537"/>
    </source>
</evidence>
<accession>A0ABU9AIN3</accession>
<sequence length="203" mass="20766">MPAGEDRHRGSGDGRTGAAPVGCGGTGERGGDGEPVADPGWPDDPLLDISTPQRRAGVAEVVTRVVDRCAAAGFDAVELDNLDSWTRSGGAFTADDAEALAVDLAGVVHARGLAVGQKNATDLLDRLPAGGYDFAVAEECVAFDECGAFTAAYGDRVLDVEYVDGADAGPAACGEPGRRPPATVVRDRLLVPAGDPGHVHWTC</sequence>
<dbReference type="EMBL" id="JBBPIX010000012">
    <property type="protein sequence ID" value="MEK6466281.1"/>
    <property type="molecule type" value="Genomic_DNA"/>
</dbReference>
<feature type="compositionally biased region" description="Basic and acidic residues" evidence="1">
    <location>
        <begin position="1"/>
        <end position="12"/>
    </location>
</feature>
<feature type="region of interest" description="Disordered" evidence="1">
    <location>
        <begin position="1"/>
        <end position="45"/>
    </location>
</feature>
<protein>
    <submittedName>
        <fullName evidence="3">Endo alpha-1,4 polygalactosaminidase</fullName>
    </submittedName>
</protein>